<evidence type="ECO:0000259" key="6">
    <source>
        <dbReference type="Pfam" id="PF14759"/>
    </source>
</evidence>
<evidence type="ECO:0000256" key="2">
    <source>
        <dbReference type="ARBA" id="ARBA00022630"/>
    </source>
</evidence>
<dbReference type="Gene3D" id="3.30.390.30">
    <property type="match status" value="1"/>
</dbReference>
<feature type="domain" description="Reductase C-terminal" evidence="6">
    <location>
        <begin position="316"/>
        <end position="403"/>
    </location>
</feature>
<dbReference type="KEGG" id="mflu:HZU40_06205"/>
<feature type="domain" description="FAD/NAD(P)-binding" evidence="5">
    <location>
        <begin position="2"/>
        <end position="297"/>
    </location>
</feature>
<proteinExistence type="predicted"/>
<dbReference type="PANTHER" id="PTHR43557:SF2">
    <property type="entry name" value="RIESKE DOMAIN-CONTAINING PROTEIN-RELATED"/>
    <property type="match status" value="1"/>
</dbReference>
<dbReference type="Pfam" id="PF07992">
    <property type="entry name" value="Pyr_redox_2"/>
    <property type="match status" value="1"/>
</dbReference>
<evidence type="ECO:0000313" key="8">
    <source>
        <dbReference type="Proteomes" id="UP000515498"/>
    </source>
</evidence>
<keyword evidence="2" id="KW-0285">Flavoprotein</keyword>
<dbReference type="PANTHER" id="PTHR43557">
    <property type="entry name" value="APOPTOSIS-INDUCING FACTOR 1"/>
    <property type="match status" value="1"/>
</dbReference>
<dbReference type="InterPro" id="IPR016156">
    <property type="entry name" value="FAD/NAD-linked_Rdtase_dimer_sf"/>
</dbReference>
<evidence type="ECO:0000259" key="5">
    <source>
        <dbReference type="Pfam" id="PF07992"/>
    </source>
</evidence>
<dbReference type="InterPro" id="IPR023753">
    <property type="entry name" value="FAD/NAD-binding_dom"/>
</dbReference>
<keyword evidence="3" id="KW-0274">FAD</keyword>
<dbReference type="EMBL" id="CP059894">
    <property type="protein sequence ID" value="QNJ95926.1"/>
    <property type="molecule type" value="Genomic_DNA"/>
</dbReference>
<dbReference type="GO" id="GO:0016651">
    <property type="term" value="F:oxidoreductase activity, acting on NAD(P)H"/>
    <property type="evidence" value="ECO:0007669"/>
    <property type="project" value="TreeGrafter"/>
</dbReference>
<dbReference type="SUPFAM" id="SSF51905">
    <property type="entry name" value="FAD/NAD(P)-binding domain"/>
    <property type="match status" value="1"/>
</dbReference>
<name>A0A7G8PNL0_9MYCO</name>
<dbReference type="Pfam" id="PF14759">
    <property type="entry name" value="Reductase_C"/>
    <property type="match status" value="1"/>
</dbReference>
<organism evidence="7 8">
    <name type="scientific">Mycolicibacterium fluoranthenivorans</name>
    <dbReference type="NCBI Taxonomy" id="258505"/>
    <lineage>
        <taxon>Bacteria</taxon>
        <taxon>Bacillati</taxon>
        <taxon>Actinomycetota</taxon>
        <taxon>Actinomycetes</taxon>
        <taxon>Mycobacteriales</taxon>
        <taxon>Mycobacteriaceae</taxon>
        <taxon>Mycolicibacterium</taxon>
    </lineage>
</organism>
<comment type="cofactor">
    <cofactor evidence="1">
        <name>FAD</name>
        <dbReference type="ChEBI" id="CHEBI:57692"/>
    </cofactor>
</comment>
<dbReference type="InterPro" id="IPR028202">
    <property type="entry name" value="Reductase_C"/>
</dbReference>
<dbReference type="PRINTS" id="PR00368">
    <property type="entry name" value="FADPNR"/>
</dbReference>
<dbReference type="SUPFAM" id="SSF55424">
    <property type="entry name" value="FAD/NAD-linked reductases, dimerisation (C-terminal) domain"/>
    <property type="match status" value="1"/>
</dbReference>
<dbReference type="PRINTS" id="PR00411">
    <property type="entry name" value="PNDRDTASEI"/>
</dbReference>
<evidence type="ECO:0000256" key="3">
    <source>
        <dbReference type="ARBA" id="ARBA00022827"/>
    </source>
</evidence>
<protein>
    <submittedName>
        <fullName evidence="7">FAD-dependent oxidoreductase</fullName>
    </submittedName>
</protein>
<evidence type="ECO:0000256" key="4">
    <source>
        <dbReference type="ARBA" id="ARBA00023002"/>
    </source>
</evidence>
<sequence length="407" mass="42730">MVIVGAGECGTRAAAALRAAGWSGPIELIGAEPHEPYERPPLSKAALIGSGDPSPVTVHDEASLRAVGVRYRAGVEVVDIDRDRRAIMLDDGTWIHYQALLLATGANARQLPSAAGVRGTRILRTCDDALRLRADLRGARSVTVVGAGLIGLEVAAAAAILGAKVTVLEAAGQILGRAVPAEVAGVIHDRHQSAGVDVRCQVSVTTMSETASGVTVDTSDGRTFEADVVVIGIGATPNVALAEKAGLDIDNGISVDRELRTNDPHIFAAGDCCSFPHRLYRDKRIRVESWRNASAQGQLAAENMCGAHREYDAAPWFWSDQYDLTLQVVGLPDQAETVVRRQRQDGVVISFGVDGAHRLVSAAAVGTGNAVARDIRLAEMAINKGALTDAAMLADPGASLKLLLGRP</sequence>
<evidence type="ECO:0000313" key="7">
    <source>
        <dbReference type="EMBL" id="QNJ95926.1"/>
    </source>
</evidence>
<evidence type="ECO:0000256" key="1">
    <source>
        <dbReference type="ARBA" id="ARBA00001974"/>
    </source>
</evidence>
<dbReference type="InterPro" id="IPR050446">
    <property type="entry name" value="FAD-oxidoreductase/Apoptosis"/>
</dbReference>
<dbReference type="InterPro" id="IPR036188">
    <property type="entry name" value="FAD/NAD-bd_sf"/>
</dbReference>
<reference evidence="7 8" key="1">
    <citation type="submission" date="2020-07" db="EMBL/GenBank/DDBJ databases">
        <title>Draft genome sequence of four isobutane-metabolizing strains capable of cometabolically degrading diverse ether contaminants.</title>
        <authorList>
            <person name="Chen W."/>
            <person name="Faulkner N."/>
            <person name="Smith C."/>
            <person name="Hyman M."/>
        </authorList>
    </citation>
    <scope>NUCLEOTIDE SEQUENCE [LARGE SCALE GENOMIC DNA]</scope>
    <source>
        <strain evidence="7 8">2A</strain>
    </source>
</reference>
<dbReference type="Gene3D" id="3.50.50.60">
    <property type="entry name" value="FAD/NAD(P)-binding domain"/>
    <property type="match status" value="2"/>
</dbReference>
<keyword evidence="4" id="KW-0560">Oxidoreductase</keyword>
<dbReference type="AlphaFoldDB" id="A0A7G8PNL0"/>
<dbReference type="Proteomes" id="UP000515498">
    <property type="component" value="Chromosome"/>
</dbReference>
<gene>
    <name evidence="7" type="ORF">HZU40_06205</name>
</gene>
<accession>A0A7G8PNL0</accession>
<dbReference type="GO" id="GO:0005737">
    <property type="term" value="C:cytoplasm"/>
    <property type="evidence" value="ECO:0007669"/>
    <property type="project" value="TreeGrafter"/>
</dbReference>